<sequence>MNERHRLEAAAFGVVAGQKQIIIEYESRTVSYQIVSGNQRALASISRYLIQAHKDADSPRISDDSRDKWARAQPKYGAGLNKKVRRRGTALCNQTASPVTIKKRSDFYRLEDNVISLTNKPEP</sequence>
<feature type="region of interest" description="Disordered" evidence="1">
    <location>
        <begin position="57"/>
        <end position="77"/>
    </location>
</feature>
<proteinExistence type="predicted"/>
<dbReference type="Proteomes" id="UP000837857">
    <property type="component" value="Chromosome 24"/>
</dbReference>
<feature type="compositionally biased region" description="Basic and acidic residues" evidence="1">
    <location>
        <begin position="57"/>
        <end position="70"/>
    </location>
</feature>
<dbReference type="EMBL" id="OW152836">
    <property type="protein sequence ID" value="CAH2057246.1"/>
    <property type="molecule type" value="Genomic_DNA"/>
</dbReference>
<gene>
    <name evidence="2" type="ORF">IPOD504_LOCUS10105</name>
</gene>
<keyword evidence="3" id="KW-1185">Reference proteome</keyword>
<reference evidence="2" key="1">
    <citation type="submission" date="2022-03" db="EMBL/GenBank/DDBJ databases">
        <authorList>
            <person name="Martin H S."/>
        </authorList>
    </citation>
    <scope>NUCLEOTIDE SEQUENCE</scope>
</reference>
<organism evidence="2 3">
    <name type="scientific">Iphiclides podalirius</name>
    <name type="common">scarce swallowtail</name>
    <dbReference type="NCBI Taxonomy" id="110791"/>
    <lineage>
        <taxon>Eukaryota</taxon>
        <taxon>Metazoa</taxon>
        <taxon>Ecdysozoa</taxon>
        <taxon>Arthropoda</taxon>
        <taxon>Hexapoda</taxon>
        <taxon>Insecta</taxon>
        <taxon>Pterygota</taxon>
        <taxon>Neoptera</taxon>
        <taxon>Endopterygota</taxon>
        <taxon>Lepidoptera</taxon>
        <taxon>Glossata</taxon>
        <taxon>Ditrysia</taxon>
        <taxon>Papilionoidea</taxon>
        <taxon>Papilionidae</taxon>
        <taxon>Papilioninae</taxon>
        <taxon>Iphiclides</taxon>
    </lineage>
</organism>
<protein>
    <submittedName>
        <fullName evidence="2">Uncharacterized protein</fullName>
    </submittedName>
</protein>
<evidence type="ECO:0000256" key="1">
    <source>
        <dbReference type="SAM" id="MobiDB-lite"/>
    </source>
</evidence>
<accession>A0ABN8IHG3</accession>
<evidence type="ECO:0000313" key="3">
    <source>
        <dbReference type="Proteomes" id="UP000837857"/>
    </source>
</evidence>
<feature type="non-terminal residue" evidence="2">
    <location>
        <position position="123"/>
    </location>
</feature>
<evidence type="ECO:0000313" key="2">
    <source>
        <dbReference type="EMBL" id="CAH2057246.1"/>
    </source>
</evidence>
<name>A0ABN8IHG3_9NEOP</name>